<protein>
    <submittedName>
        <fullName evidence="1">Uncharacterized protein</fullName>
    </submittedName>
</protein>
<evidence type="ECO:0000313" key="1">
    <source>
        <dbReference type="EMBL" id="KAK4413130.1"/>
    </source>
</evidence>
<gene>
    <name evidence="1" type="ORF">Salat_2725500</name>
</gene>
<comment type="caution">
    <text evidence="1">The sequence shown here is derived from an EMBL/GenBank/DDBJ whole genome shotgun (WGS) entry which is preliminary data.</text>
</comment>
<keyword evidence="2" id="KW-1185">Reference proteome</keyword>
<name>A0AAE1XJI1_9LAMI</name>
<reference evidence="1" key="1">
    <citation type="submission" date="2020-06" db="EMBL/GenBank/DDBJ databases">
        <authorList>
            <person name="Li T."/>
            <person name="Hu X."/>
            <person name="Zhang T."/>
            <person name="Song X."/>
            <person name="Zhang H."/>
            <person name="Dai N."/>
            <person name="Sheng W."/>
            <person name="Hou X."/>
            <person name="Wei L."/>
        </authorList>
    </citation>
    <scope>NUCLEOTIDE SEQUENCE</scope>
    <source>
        <strain evidence="1">3651</strain>
        <tissue evidence="1">Leaf</tissue>
    </source>
</reference>
<dbReference type="EMBL" id="JACGWO010000012">
    <property type="protein sequence ID" value="KAK4413130.1"/>
    <property type="molecule type" value="Genomic_DNA"/>
</dbReference>
<evidence type="ECO:0000313" key="2">
    <source>
        <dbReference type="Proteomes" id="UP001293254"/>
    </source>
</evidence>
<dbReference type="Proteomes" id="UP001293254">
    <property type="component" value="Unassembled WGS sequence"/>
</dbReference>
<proteinExistence type="predicted"/>
<dbReference type="AlphaFoldDB" id="A0AAE1XJI1"/>
<accession>A0AAE1XJI1</accession>
<sequence length="219" mass="23820">MVGFKQEFNISEFFTLASRVFDKGDVQAMAAMKNLQDAWRLQFGEEVSPPLQTSMADPSRAVALKPTSAHVLTPFHLPQPEIRSSHPLAGVPPFSPENLSPSSAKYSLRASPSIALQPGVIRPHFQADSSTSVLQQLRFDSLQRSPLSVSPLMHEKSYKDALSSAPHSLPHTSFPGANYSFEKTVSAFCTANDSVSITFCTPENHAAAPSYMNEKTAAI</sequence>
<organism evidence="1 2">
    <name type="scientific">Sesamum alatum</name>
    <dbReference type="NCBI Taxonomy" id="300844"/>
    <lineage>
        <taxon>Eukaryota</taxon>
        <taxon>Viridiplantae</taxon>
        <taxon>Streptophyta</taxon>
        <taxon>Embryophyta</taxon>
        <taxon>Tracheophyta</taxon>
        <taxon>Spermatophyta</taxon>
        <taxon>Magnoliopsida</taxon>
        <taxon>eudicotyledons</taxon>
        <taxon>Gunneridae</taxon>
        <taxon>Pentapetalae</taxon>
        <taxon>asterids</taxon>
        <taxon>lamiids</taxon>
        <taxon>Lamiales</taxon>
        <taxon>Pedaliaceae</taxon>
        <taxon>Sesamum</taxon>
    </lineage>
</organism>
<reference evidence="1" key="2">
    <citation type="journal article" date="2024" name="Plant">
        <title>Genomic evolution and insights into agronomic trait innovations of Sesamum species.</title>
        <authorList>
            <person name="Miao H."/>
            <person name="Wang L."/>
            <person name="Qu L."/>
            <person name="Liu H."/>
            <person name="Sun Y."/>
            <person name="Le M."/>
            <person name="Wang Q."/>
            <person name="Wei S."/>
            <person name="Zheng Y."/>
            <person name="Lin W."/>
            <person name="Duan Y."/>
            <person name="Cao H."/>
            <person name="Xiong S."/>
            <person name="Wang X."/>
            <person name="Wei L."/>
            <person name="Li C."/>
            <person name="Ma Q."/>
            <person name="Ju M."/>
            <person name="Zhao R."/>
            <person name="Li G."/>
            <person name="Mu C."/>
            <person name="Tian Q."/>
            <person name="Mei H."/>
            <person name="Zhang T."/>
            <person name="Gao T."/>
            <person name="Zhang H."/>
        </authorList>
    </citation>
    <scope>NUCLEOTIDE SEQUENCE</scope>
    <source>
        <strain evidence="1">3651</strain>
    </source>
</reference>